<evidence type="ECO:0000256" key="6">
    <source>
        <dbReference type="ARBA" id="ARBA00023180"/>
    </source>
</evidence>
<dbReference type="InterPro" id="IPR003154">
    <property type="entry name" value="S1/P1nuclease"/>
</dbReference>
<dbReference type="CDD" id="cd11010">
    <property type="entry name" value="S1-P1_nuclease"/>
    <property type="match status" value="1"/>
</dbReference>
<keyword evidence="4" id="KW-0378">Hydrolase</keyword>
<evidence type="ECO:0000256" key="2">
    <source>
        <dbReference type="ARBA" id="ARBA00022723"/>
    </source>
</evidence>
<dbReference type="Gene3D" id="1.10.575.10">
    <property type="entry name" value="P1 Nuclease"/>
    <property type="match status" value="1"/>
</dbReference>
<dbReference type="Proteomes" id="UP001481413">
    <property type="component" value="Unassembled WGS sequence"/>
</dbReference>
<keyword evidence="5" id="KW-1015">Disulfide bond</keyword>
<feature type="chain" id="PRO_5047320245" evidence="7">
    <location>
        <begin position="27"/>
        <end position="262"/>
    </location>
</feature>
<protein>
    <submittedName>
        <fullName evidence="8">S1/P1 nuclease</fullName>
    </submittedName>
</protein>
<evidence type="ECO:0000256" key="7">
    <source>
        <dbReference type="SAM" id="SignalP"/>
    </source>
</evidence>
<keyword evidence="9" id="KW-1185">Reference proteome</keyword>
<proteinExistence type="predicted"/>
<dbReference type="PANTHER" id="PTHR33146">
    <property type="entry name" value="ENDONUCLEASE 4"/>
    <property type="match status" value="1"/>
</dbReference>
<evidence type="ECO:0000256" key="3">
    <source>
        <dbReference type="ARBA" id="ARBA00022759"/>
    </source>
</evidence>
<evidence type="ECO:0000256" key="1">
    <source>
        <dbReference type="ARBA" id="ARBA00022722"/>
    </source>
</evidence>
<keyword evidence="1" id="KW-0540">Nuclease</keyword>
<comment type="caution">
    <text evidence="8">The sequence shown here is derived from an EMBL/GenBank/DDBJ whole genome shotgun (WGS) entry which is preliminary data.</text>
</comment>
<keyword evidence="2" id="KW-0479">Metal-binding</keyword>
<dbReference type="Pfam" id="PF02265">
    <property type="entry name" value="S1-P1_nuclease"/>
    <property type="match status" value="1"/>
</dbReference>
<dbReference type="SUPFAM" id="SSF48537">
    <property type="entry name" value="Phospholipase C/P1 nuclease"/>
    <property type="match status" value="1"/>
</dbReference>
<evidence type="ECO:0000256" key="5">
    <source>
        <dbReference type="ARBA" id="ARBA00023157"/>
    </source>
</evidence>
<evidence type="ECO:0000313" key="8">
    <source>
        <dbReference type="EMBL" id="GAA6146665.1"/>
    </source>
</evidence>
<dbReference type="PANTHER" id="PTHR33146:SF26">
    <property type="entry name" value="ENDONUCLEASE 4"/>
    <property type="match status" value="1"/>
</dbReference>
<dbReference type="RefSeq" id="WP_353295886.1">
    <property type="nucleotide sequence ID" value="NZ_BAABWH010000009.1"/>
</dbReference>
<feature type="signal peptide" evidence="7">
    <location>
        <begin position="1"/>
        <end position="26"/>
    </location>
</feature>
<sequence>MNNNKTVWAILAVVFVIAVQPLSAQAFSYASHAVICDLAYDGVEPDTRARIDELVARSGEAKQFAQLCGWPDRVRKEFNQKHTSVWHYINVARNATHVSKSACPSQGCVTRVIPEMLRRLRASPQDDWQALAFLGHMVGDLHQPMHVSYAYDRGGNKASLYFEGERKNLHALWDYDVPGLTGTLQRDRALIESISTAGIPLEGSPEQWATESLQKTRSIYADFRRNVRLSEDDILEDQAWLRQRLHVAGLRLAALLDEALGN</sequence>
<keyword evidence="6" id="KW-0325">Glycoprotein</keyword>
<keyword evidence="3" id="KW-0255">Endonuclease</keyword>
<name>A0ABQ0A2N6_9GAMM</name>
<dbReference type="EMBL" id="BAABWH010000009">
    <property type="protein sequence ID" value="GAA6146665.1"/>
    <property type="molecule type" value="Genomic_DNA"/>
</dbReference>
<dbReference type="InterPro" id="IPR008947">
    <property type="entry name" value="PLipase_C/P1_nuclease_dom_sf"/>
</dbReference>
<gene>
    <name evidence="8" type="ORF">NBRC116585_27830</name>
</gene>
<evidence type="ECO:0000313" key="9">
    <source>
        <dbReference type="Proteomes" id="UP001481413"/>
    </source>
</evidence>
<organism evidence="8 9">
    <name type="scientific">Thalassolituus maritimus</name>
    <dbReference type="NCBI Taxonomy" id="484498"/>
    <lineage>
        <taxon>Bacteria</taxon>
        <taxon>Pseudomonadati</taxon>
        <taxon>Pseudomonadota</taxon>
        <taxon>Gammaproteobacteria</taxon>
        <taxon>Oceanospirillales</taxon>
        <taxon>Oceanospirillaceae</taxon>
        <taxon>Thalassolituus</taxon>
    </lineage>
</organism>
<keyword evidence="7" id="KW-0732">Signal</keyword>
<evidence type="ECO:0000256" key="4">
    <source>
        <dbReference type="ARBA" id="ARBA00022801"/>
    </source>
</evidence>
<accession>A0ABQ0A2N6</accession>
<reference evidence="8 9" key="1">
    <citation type="submission" date="2024-04" db="EMBL/GenBank/DDBJ databases">
        <title>Draft genome sequence of Thalassolituus maritimus NBRC 116585.</title>
        <authorList>
            <person name="Miyakawa T."/>
            <person name="Kusuya Y."/>
            <person name="Miura T."/>
        </authorList>
    </citation>
    <scope>NUCLEOTIDE SEQUENCE [LARGE SCALE GENOMIC DNA]</scope>
    <source>
        <strain evidence="8 9">5NW40-0001</strain>
    </source>
</reference>